<keyword evidence="2" id="KW-1185">Reference proteome</keyword>
<protein>
    <submittedName>
        <fullName evidence="1">Uncharacterized protein</fullName>
    </submittedName>
</protein>
<organism evidence="1 2">
    <name type="scientific">Cohnella xylanilytica</name>
    <dbReference type="NCBI Taxonomy" id="557555"/>
    <lineage>
        <taxon>Bacteria</taxon>
        <taxon>Bacillati</taxon>
        <taxon>Bacillota</taxon>
        <taxon>Bacilli</taxon>
        <taxon>Bacillales</taxon>
        <taxon>Paenibacillaceae</taxon>
        <taxon>Cohnella</taxon>
    </lineage>
</organism>
<reference evidence="1 2" key="1">
    <citation type="submission" date="2020-08" db="EMBL/GenBank/DDBJ databases">
        <title>Cohnella phylogeny.</title>
        <authorList>
            <person name="Dunlap C."/>
        </authorList>
    </citation>
    <scope>NUCLEOTIDE SEQUENCE [LARGE SCALE GENOMIC DNA]</scope>
    <source>
        <strain evidence="1 2">DSM 25239</strain>
    </source>
</reference>
<evidence type="ECO:0000313" key="2">
    <source>
        <dbReference type="Proteomes" id="UP000553776"/>
    </source>
</evidence>
<dbReference type="InterPro" id="IPR045990">
    <property type="entry name" value="DUF5946"/>
</dbReference>
<gene>
    <name evidence="1" type="ORF">H7B90_21715</name>
</gene>
<dbReference type="RefSeq" id="WP_185137998.1">
    <property type="nucleotide sequence ID" value="NZ_JACJVR010000084.1"/>
</dbReference>
<sequence length="178" mass="20616">MQDIERQARKKGIKLERRGRCQFCGSNVEGGVFECFEVFIETGGRLAEIGLPPFMYADAHCLQHTEVHGDWNNNLHLARQYLTLEREVVWNYSKTPLLSRVMDDYKLARPDSRIPALPVLERGNLTVTDLIGLEQQELERVLESWARGVYRSYERFHPIAKAIGDLYISKYEKESKEG</sequence>
<proteinExistence type="predicted"/>
<name>A0A841U3E3_9BACL</name>
<comment type="caution">
    <text evidence="1">The sequence shown here is derived from an EMBL/GenBank/DDBJ whole genome shotgun (WGS) entry which is preliminary data.</text>
</comment>
<dbReference type="Pfam" id="PF19371">
    <property type="entry name" value="DUF5946"/>
    <property type="match status" value="1"/>
</dbReference>
<accession>A0A841U3E3</accession>
<evidence type="ECO:0000313" key="1">
    <source>
        <dbReference type="EMBL" id="MBB6694022.1"/>
    </source>
</evidence>
<dbReference type="EMBL" id="JACJVR010000084">
    <property type="protein sequence ID" value="MBB6694022.1"/>
    <property type="molecule type" value="Genomic_DNA"/>
</dbReference>
<dbReference type="Proteomes" id="UP000553776">
    <property type="component" value="Unassembled WGS sequence"/>
</dbReference>
<dbReference type="AlphaFoldDB" id="A0A841U3E3"/>